<evidence type="ECO:0000313" key="7">
    <source>
        <dbReference type="Proteomes" id="UP001519295"/>
    </source>
</evidence>
<dbReference type="PROSITE" id="PS50931">
    <property type="entry name" value="HTH_LYSR"/>
    <property type="match status" value="1"/>
</dbReference>
<evidence type="ECO:0000256" key="4">
    <source>
        <dbReference type="ARBA" id="ARBA00023163"/>
    </source>
</evidence>
<name>A0ABS4VV67_9PSEU</name>
<keyword evidence="4" id="KW-0804">Transcription</keyword>
<keyword evidence="3 6" id="KW-0238">DNA-binding</keyword>
<gene>
    <name evidence="6" type="ORF">JOF36_003509</name>
</gene>
<dbReference type="RefSeq" id="WP_210027995.1">
    <property type="nucleotide sequence ID" value="NZ_JAGINU010000001.1"/>
</dbReference>
<dbReference type="InterPro" id="IPR036388">
    <property type="entry name" value="WH-like_DNA-bd_sf"/>
</dbReference>
<evidence type="ECO:0000259" key="5">
    <source>
        <dbReference type="PROSITE" id="PS50931"/>
    </source>
</evidence>
<evidence type="ECO:0000256" key="1">
    <source>
        <dbReference type="ARBA" id="ARBA00009437"/>
    </source>
</evidence>
<dbReference type="Proteomes" id="UP001519295">
    <property type="component" value="Unassembled WGS sequence"/>
</dbReference>
<dbReference type="InterPro" id="IPR036390">
    <property type="entry name" value="WH_DNA-bd_sf"/>
</dbReference>
<dbReference type="GO" id="GO:0003677">
    <property type="term" value="F:DNA binding"/>
    <property type="evidence" value="ECO:0007669"/>
    <property type="project" value="UniProtKB-KW"/>
</dbReference>
<evidence type="ECO:0000256" key="2">
    <source>
        <dbReference type="ARBA" id="ARBA00023015"/>
    </source>
</evidence>
<dbReference type="EMBL" id="JAGINU010000001">
    <property type="protein sequence ID" value="MBP2367813.1"/>
    <property type="molecule type" value="Genomic_DNA"/>
</dbReference>
<dbReference type="Pfam" id="PF03466">
    <property type="entry name" value="LysR_substrate"/>
    <property type="match status" value="1"/>
</dbReference>
<dbReference type="InterPro" id="IPR000847">
    <property type="entry name" value="LysR_HTH_N"/>
</dbReference>
<dbReference type="SUPFAM" id="SSF53850">
    <property type="entry name" value="Periplasmic binding protein-like II"/>
    <property type="match status" value="1"/>
</dbReference>
<evidence type="ECO:0000256" key="3">
    <source>
        <dbReference type="ARBA" id="ARBA00023125"/>
    </source>
</evidence>
<dbReference type="Pfam" id="PF00126">
    <property type="entry name" value="HTH_1"/>
    <property type="match status" value="1"/>
</dbReference>
<evidence type="ECO:0000313" key="6">
    <source>
        <dbReference type="EMBL" id="MBP2367813.1"/>
    </source>
</evidence>
<dbReference type="PRINTS" id="PR00039">
    <property type="entry name" value="HTHLYSR"/>
</dbReference>
<sequence>MTRLPDIASLQLLVLVGEQGSLTAAAAGVGMTQPAASKRINALERRFGFRLLDRSRRGSVLTAEGTLVCGWAGRVLDELAVLTDGVQALQRQRTAQLTVAASLTVAEHLLPAWLGEFRRTSPELHIGLDVMNSRRVCEVVRRGTADLGFIESPGELDGLHSRTVAHDRLVLVVAPGHRFARRRHRPVGPQELAGTRLVHREPGSGTRDTAELAAAHHGVELVAPLLELGSSSAVRSAVLAGAGPALVSELVVGADLLSGDLIEIRTEDLELRRELRAVWRQAAHPTGPAADLLAHALRHSGRRRELRAEAPPESVP</sequence>
<dbReference type="Gene3D" id="3.40.190.10">
    <property type="entry name" value="Periplasmic binding protein-like II"/>
    <property type="match status" value="2"/>
</dbReference>
<dbReference type="PANTHER" id="PTHR30126:SF39">
    <property type="entry name" value="HTH-TYPE TRANSCRIPTIONAL REGULATOR CYSL"/>
    <property type="match status" value="1"/>
</dbReference>
<accession>A0ABS4VV67</accession>
<feature type="domain" description="HTH lysR-type" evidence="5">
    <location>
        <begin position="5"/>
        <end position="62"/>
    </location>
</feature>
<keyword evidence="2" id="KW-0805">Transcription regulation</keyword>
<keyword evidence="7" id="KW-1185">Reference proteome</keyword>
<comment type="caution">
    <text evidence="6">The sequence shown here is derived from an EMBL/GenBank/DDBJ whole genome shotgun (WGS) entry which is preliminary data.</text>
</comment>
<comment type="similarity">
    <text evidence="1">Belongs to the LysR transcriptional regulatory family.</text>
</comment>
<proteinExistence type="inferred from homology"/>
<dbReference type="Gene3D" id="1.10.10.10">
    <property type="entry name" value="Winged helix-like DNA-binding domain superfamily/Winged helix DNA-binding domain"/>
    <property type="match status" value="1"/>
</dbReference>
<dbReference type="InterPro" id="IPR005119">
    <property type="entry name" value="LysR_subst-bd"/>
</dbReference>
<dbReference type="SUPFAM" id="SSF46785">
    <property type="entry name" value="Winged helix' DNA-binding domain"/>
    <property type="match status" value="1"/>
</dbReference>
<reference evidence="6 7" key="1">
    <citation type="submission" date="2021-03" db="EMBL/GenBank/DDBJ databases">
        <title>Sequencing the genomes of 1000 actinobacteria strains.</title>
        <authorList>
            <person name="Klenk H.-P."/>
        </authorList>
    </citation>
    <scope>NUCLEOTIDE SEQUENCE [LARGE SCALE GENOMIC DNA]</scope>
    <source>
        <strain evidence="6 7">DSM 45256</strain>
    </source>
</reference>
<protein>
    <submittedName>
        <fullName evidence="6">DNA-binding transcriptional LysR family regulator</fullName>
    </submittedName>
</protein>
<organism evidence="6 7">
    <name type="scientific">Pseudonocardia parietis</name>
    <dbReference type="NCBI Taxonomy" id="570936"/>
    <lineage>
        <taxon>Bacteria</taxon>
        <taxon>Bacillati</taxon>
        <taxon>Actinomycetota</taxon>
        <taxon>Actinomycetes</taxon>
        <taxon>Pseudonocardiales</taxon>
        <taxon>Pseudonocardiaceae</taxon>
        <taxon>Pseudonocardia</taxon>
    </lineage>
</organism>
<dbReference type="PANTHER" id="PTHR30126">
    <property type="entry name" value="HTH-TYPE TRANSCRIPTIONAL REGULATOR"/>
    <property type="match status" value="1"/>
</dbReference>